<feature type="transmembrane region" description="Helical" evidence="1">
    <location>
        <begin position="50"/>
        <end position="71"/>
    </location>
</feature>
<sequence>MIFTGSPLWLDFLVLLAIAVAAFEAGRLIGVRLLRASGGGTNDEDGADSHALSGVFGLLALLLAFSFGMALNRYEERRELVVAEANALSTFASRVELLAAEDQRAVRVLLAEYGAARLDFGRATNEAAAGEA</sequence>
<gene>
    <name evidence="2" type="ORF">ACFODK_02015</name>
</gene>
<dbReference type="RefSeq" id="WP_336917108.1">
    <property type="nucleotide sequence ID" value="NZ_JBANRN010000001.1"/>
</dbReference>
<organism evidence="2 3">
    <name type="scientific">Alteraurantiacibacter lauratis</name>
    <dbReference type="NCBI Taxonomy" id="2054627"/>
    <lineage>
        <taxon>Bacteria</taxon>
        <taxon>Pseudomonadati</taxon>
        <taxon>Pseudomonadota</taxon>
        <taxon>Alphaproteobacteria</taxon>
        <taxon>Sphingomonadales</taxon>
        <taxon>Erythrobacteraceae</taxon>
        <taxon>Alteraurantiacibacter</taxon>
    </lineage>
</organism>
<protein>
    <recommendedName>
        <fullName evidence="4">DUF4239 domain-containing protein</fullName>
    </recommendedName>
</protein>
<keyword evidence="3" id="KW-1185">Reference proteome</keyword>
<dbReference type="EMBL" id="JBHRSU010000001">
    <property type="protein sequence ID" value="MFC3099663.1"/>
    <property type="molecule type" value="Genomic_DNA"/>
</dbReference>
<comment type="caution">
    <text evidence="2">The sequence shown here is derived from an EMBL/GenBank/DDBJ whole genome shotgun (WGS) entry which is preliminary data.</text>
</comment>
<name>A0ABV7EAN4_9SPHN</name>
<feature type="transmembrane region" description="Helical" evidence="1">
    <location>
        <begin position="12"/>
        <end position="30"/>
    </location>
</feature>
<keyword evidence="1" id="KW-0812">Transmembrane</keyword>
<evidence type="ECO:0000313" key="2">
    <source>
        <dbReference type="EMBL" id="MFC3099663.1"/>
    </source>
</evidence>
<evidence type="ECO:0008006" key="4">
    <source>
        <dbReference type="Google" id="ProtNLM"/>
    </source>
</evidence>
<keyword evidence="1" id="KW-1133">Transmembrane helix</keyword>
<evidence type="ECO:0000313" key="3">
    <source>
        <dbReference type="Proteomes" id="UP001595378"/>
    </source>
</evidence>
<evidence type="ECO:0000256" key="1">
    <source>
        <dbReference type="SAM" id="Phobius"/>
    </source>
</evidence>
<accession>A0ABV7EAN4</accession>
<proteinExistence type="predicted"/>
<reference evidence="3" key="1">
    <citation type="journal article" date="2019" name="Int. J. Syst. Evol. Microbiol.">
        <title>The Global Catalogue of Microorganisms (GCM) 10K type strain sequencing project: providing services to taxonomists for standard genome sequencing and annotation.</title>
        <authorList>
            <consortium name="The Broad Institute Genomics Platform"/>
            <consortium name="The Broad Institute Genome Sequencing Center for Infectious Disease"/>
            <person name="Wu L."/>
            <person name="Ma J."/>
        </authorList>
    </citation>
    <scope>NUCLEOTIDE SEQUENCE [LARGE SCALE GENOMIC DNA]</scope>
    <source>
        <strain evidence="3">KCTC 52606</strain>
    </source>
</reference>
<dbReference type="Proteomes" id="UP001595378">
    <property type="component" value="Unassembled WGS sequence"/>
</dbReference>
<keyword evidence="1" id="KW-0472">Membrane</keyword>